<accession>A0A8S5TBZ9</accession>
<name>A0A8S5TBZ9_9CAUD</name>
<dbReference type="EMBL" id="BK032797">
    <property type="protein sequence ID" value="DAF60801.1"/>
    <property type="molecule type" value="Genomic_DNA"/>
</dbReference>
<reference evidence="1" key="1">
    <citation type="journal article" date="2021" name="Proc. Natl. Acad. Sci. U.S.A.">
        <title>A Catalog of Tens of Thousands of Viruses from Human Metagenomes Reveals Hidden Associations with Chronic Diseases.</title>
        <authorList>
            <person name="Tisza M.J."/>
            <person name="Buck C.B."/>
        </authorList>
    </citation>
    <scope>NUCLEOTIDE SEQUENCE</scope>
    <source>
        <strain evidence="1">CtNZc11</strain>
    </source>
</reference>
<sequence>MKKDELIELLKSLGIAVNEGESSIANSKVYPRIVFWDYIWEDKVASDETYSTVETYQISFFAREPRNPALLKLRDRLREYGIHPIIQHEYIADTGKDKKYYHSFFNLEVTVENE</sequence>
<organism evidence="1">
    <name type="scientific">Siphoviridae sp. ctNZc11</name>
    <dbReference type="NCBI Taxonomy" id="2827858"/>
    <lineage>
        <taxon>Viruses</taxon>
        <taxon>Duplodnaviria</taxon>
        <taxon>Heunggongvirae</taxon>
        <taxon>Uroviricota</taxon>
        <taxon>Caudoviricetes</taxon>
    </lineage>
</organism>
<evidence type="ECO:0000313" key="1">
    <source>
        <dbReference type="EMBL" id="DAF60801.1"/>
    </source>
</evidence>
<proteinExistence type="predicted"/>
<protein>
    <submittedName>
        <fullName evidence="1">Uncharacterized protein</fullName>
    </submittedName>
</protein>